<dbReference type="InterPro" id="IPR000873">
    <property type="entry name" value="AMP-dep_synth/lig_dom"/>
</dbReference>
<dbReference type="InterPro" id="IPR042099">
    <property type="entry name" value="ANL_N_sf"/>
</dbReference>
<dbReference type="InterPro" id="IPR045851">
    <property type="entry name" value="AMP-bd_C_sf"/>
</dbReference>
<evidence type="ECO:0000259" key="4">
    <source>
        <dbReference type="Pfam" id="PF13193"/>
    </source>
</evidence>
<dbReference type="EMBL" id="CP113162">
    <property type="protein sequence ID" value="WEF52436.1"/>
    <property type="molecule type" value="Genomic_DNA"/>
</dbReference>
<name>A0ABY8BS67_AFICR</name>
<dbReference type="PANTHER" id="PTHR43201:SF5">
    <property type="entry name" value="MEDIUM-CHAIN ACYL-COA LIGASE ACSF2, MITOCHONDRIAL"/>
    <property type="match status" value="1"/>
</dbReference>
<dbReference type="RefSeq" id="WP_275247984.1">
    <property type="nucleotide sequence ID" value="NZ_BAABDX010000001.1"/>
</dbReference>
<dbReference type="PROSITE" id="PS00455">
    <property type="entry name" value="AMP_BINDING"/>
    <property type="match status" value="1"/>
</dbReference>
<feature type="domain" description="AMP-dependent synthetase/ligase" evidence="3">
    <location>
        <begin position="13"/>
        <end position="365"/>
    </location>
</feature>
<dbReference type="Pfam" id="PF13193">
    <property type="entry name" value="AMP-binding_C"/>
    <property type="match status" value="1"/>
</dbReference>
<keyword evidence="2" id="KW-0436">Ligase</keyword>
<dbReference type="Gene3D" id="3.40.50.12780">
    <property type="entry name" value="N-terminal domain of ligase-like"/>
    <property type="match status" value="1"/>
</dbReference>
<accession>A0ABY8BS67</accession>
<dbReference type="InterPro" id="IPR025110">
    <property type="entry name" value="AMP-bd_C"/>
</dbReference>
<reference evidence="5 6" key="1">
    <citation type="submission" date="2022-11" db="EMBL/GenBank/DDBJ databases">
        <authorList>
            <person name="Siebert D."/>
            <person name="Busche T."/>
            <person name="Saydam E."/>
            <person name="Kalinowski J."/>
            <person name="Ruckert C."/>
            <person name="Blombach B."/>
        </authorList>
    </citation>
    <scope>NUCLEOTIDE SEQUENCE [LARGE SCALE GENOMIC DNA]</scope>
    <source>
        <strain evidence="5 6">DSM 1083</strain>
    </source>
</reference>
<comment type="similarity">
    <text evidence="1">Belongs to the ATP-dependent AMP-binding enzyme family.</text>
</comment>
<dbReference type="InterPro" id="IPR020459">
    <property type="entry name" value="AMP-binding"/>
</dbReference>
<evidence type="ECO:0000259" key="3">
    <source>
        <dbReference type="Pfam" id="PF00501"/>
    </source>
</evidence>
<evidence type="ECO:0000256" key="1">
    <source>
        <dbReference type="ARBA" id="ARBA00006432"/>
    </source>
</evidence>
<proteinExistence type="inferred from homology"/>
<evidence type="ECO:0000256" key="2">
    <source>
        <dbReference type="ARBA" id="ARBA00022598"/>
    </source>
</evidence>
<dbReference type="Proteomes" id="UP001213907">
    <property type="component" value="Chromosome"/>
</dbReference>
<keyword evidence="6" id="KW-1185">Reference proteome</keyword>
<dbReference type="PANTHER" id="PTHR43201">
    <property type="entry name" value="ACYL-COA SYNTHETASE"/>
    <property type="match status" value="1"/>
</dbReference>
<organism evidence="5 6">
    <name type="scientific">Afipia carboxydohydrogena</name>
    <name type="common">Pseudomonas carboxydohydrogena</name>
    <dbReference type="NCBI Taxonomy" id="290"/>
    <lineage>
        <taxon>Bacteria</taxon>
        <taxon>Pseudomonadati</taxon>
        <taxon>Pseudomonadota</taxon>
        <taxon>Alphaproteobacteria</taxon>
        <taxon>Hyphomicrobiales</taxon>
        <taxon>Nitrobacteraceae</taxon>
        <taxon>Afipia</taxon>
    </lineage>
</organism>
<sequence length="511" mass="55092">MVKMQLGEILLKHDPASTAVLFEDRAYSYGELESLSNRFARMLLSFGVKAGETVSYLLGNDPLLVAAYIAGFRTGIITNPLHDRLTADEIAYIVSHAGSKIVVVGESYAATLAEALKSISDVRVVCFGKPGVLKNAAVPDLDSFSSEAVNPEVSPNDVALLLYTSGTTGRPKGVMLTHDNVASGISAVAGGFRLRPSDRTLCIMSLSHTNALMFSTLPYLLSGASVALCKRFSASSLWDLCERYEVNSFSASPTILSILLEDATGKTGYPKLEFVKVASAPTSVDLSDRFHARFGQDLLIETYGLTETTSINVMNPLRGPRKPGSIGRPLPPSEIRIVDAQGQELPAGATGEIEIRGPTVMKGYYKDPDATAATIRGGWVRSGDLAKVDEDGYIFIVGRKKETIIRGGENISPLEVEQIIARHPAVREAAAVGIPDRIYGEVVAACVVKRGDVTESELIRHCGEYLASFKVPARIAFVDELPRNPIGKFIRRALLPYFEDGIEPVASKRNA</sequence>
<dbReference type="PRINTS" id="PR00154">
    <property type="entry name" value="AMPBINDING"/>
</dbReference>
<dbReference type="Gene3D" id="3.30.300.30">
    <property type="match status" value="1"/>
</dbReference>
<evidence type="ECO:0000313" key="6">
    <source>
        <dbReference type="Proteomes" id="UP001213907"/>
    </source>
</evidence>
<protein>
    <submittedName>
        <fullName evidence="5">AMP-binding protein</fullName>
    </submittedName>
</protein>
<evidence type="ECO:0000313" key="5">
    <source>
        <dbReference type="EMBL" id="WEF52436.1"/>
    </source>
</evidence>
<dbReference type="Pfam" id="PF00501">
    <property type="entry name" value="AMP-binding"/>
    <property type="match status" value="1"/>
</dbReference>
<gene>
    <name evidence="5" type="ORF">AFIC_000923</name>
</gene>
<dbReference type="InterPro" id="IPR020845">
    <property type="entry name" value="AMP-binding_CS"/>
</dbReference>
<feature type="domain" description="AMP-binding enzyme C-terminal" evidence="4">
    <location>
        <begin position="415"/>
        <end position="488"/>
    </location>
</feature>
<dbReference type="SUPFAM" id="SSF56801">
    <property type="entry name" value="Acetyl-CoA synthetase-like"/>
    <property type="match status" value="1"/>
</dbReference>